<protein>
    <submittedName>
        <fullName evidence="1">Uncharacterized protein</fullName>
    </submittedName>
</protein>
<organism evidence="1 2">
    <name type="scientific">Bowdeniella nasicola</name>
    <dbReference type="NCBI Taxonomy" id="208480"/>
    <lineage>
        <taxon>Bacteria</taxon>
        <taxon>Bacillati</taxon>
        <taxon>Actinomycetota</taxon>
        <taxon>Actinomycetes</taxon>
        <taxon>Actinomycetales</taxon>
        <taxon>Actinomycetaceae</taxon>
        <taxon>Bowdeniella</taxon>
    </lineage>
</organism>
<name>A0A1H4CMU9_9ACTO</name>
<dbReference type="EMBL" id="FNQV01000013">
    <property type="protein sequence ID" value="SEA61776.1"/>
    <property type="molecule type" value="Genomic_DNA"/>
</dbReference>
<sequence>MTRQELPGIFYSDDRPGDEFEVSTAPGPEGWETSYQVTREGADLGSVAVRHTLTGRLSEAYPVGARDLEVEVHTEDPQALWAATHEIFEHDSACRRIVLATNAGDIPAIDFGERAGYRYVVDVEIPGDIELSLLVAEPEWVLKEPRAIETRAGH</sequence>
<dbReference type="InterPro" id="IPR016181">
    <property type="entry name" value="Acyl_CoA_acyltransferase"/>
</dbReference>
<dbReference type="RefSeq" id="WP_092565464.1">
    <property type="nucleotide sequence ID" value="NZ_FNQV01000013.1"/>
</dbReference>
<evidence type="ECO:0000313" key="1">
    <source>
        <dbReference type="EMBL" id="SEA61776.1"/>
    </source>
</evidence>
<evidence type="ECO:0000313" key="2">
    <source>
        <dbReference type="Proteomes" id="UP000199288"/>
    </source>
</evidence>
<dbReference type="OrthoDB" id="5083029at2"/>
<reference evidence="2" key="1">
    <citation type="submission" date="2016-10" db="EMBL/GenBank/DDBJ databases">
        <authorList>
            <person name="Varghese N."/>
            <person name="Submissions S."/>
        </authorList>
    </citation>
    <scope>NUCLEOTIDE SEQUENCE [LARGE SCALE GENOMIC DNA]</scope>
    <source>
        <strain evidence="2">KPR-1</strain>
    </source>
</reference>
<dbReference type="SUPFAM" id="SSF55729">
    <property type="entry name" value="Acyl-CoA N-acyltransferases (Nat)"/>
    <property type="match status" value="1"/>
</dbReference>
<accession>A0A1H4CMU9</accession>
<proteinExistence type="predicted"/>
<dbReference type="Proteomes" id="UP000199288">
    <property type="component" value="Unassembled WGS sequence"/>
</dbReference>
<keyword evidence="2" id="KW-1185">Reference proteome</keyword>
<gene>
    <name evidence="1" type="ORF">SAMN02910418_01998</name>
</gene>
<dbReference type="AlphaFoldDB" id="A0A1H4CMU9"/>